<dbReference type="Proteomes" id="UP000250796">
    <property type="component" value="Chromosome MESINF"/>
</dbReference>
<evidence type="ECO:0000256" key="2">
    <source>
        <dbReference type="ARBA" id="ARBA00022448"/>
    </source>
</evidence>
<evidence type="ECO:0000256" key="1">
    <source>
        <dbReference type="ARBA" id="ARBA00008520"/>
    </source>
</evidence>
<name>A0A7Z7PP98_9BACT</name>
<keyword evidence="2" id="KW-0813">Transport</keyword>
<evidence type="ECO:0000313" key="4">
    <source>
        <dbReference type="EMBL" id="SSC12812.1"/>
    </source>
</evidence>
<sequence>MKKFFFVAFLVIFLVVTASARLVYWHTQEEESRQQVIAQIMESFEIETGIKVEVVAIEENAMFSRLAAAAAAGTLPDVIEAGAETILGLGADGLLDTAIPTRFISNAGDFYTGATRFVITPAGNEYFAIPYHGWVQGIWYRKDWFDAAGLEAPTTWESIMTAAKYFHKPQDGMYGIVLGKSNDAYAEQVFTIFALSNGARIFDKDGNVIINSPQMKEVLQYYKDLGAYSAPGHTYWKQARELYLAGKTPMFFYSTYVMDDLALAEIQTTIISEFDPNMVKNTEFAPFMSNSRSSSFGQVISLAVTKTSQNKLDVLKFLDFMFKPENYIKYIHMAPGGMLPTRSSIAESEAFMNDPKGIYKSYGAEKIKSIIYGLENIEKFGYVEGRVFPEMGKISGAFTIGNGIVMMFDNNATPDEVLTFWRDDIRKLIGR</sequence>
<dbReference type="SUPFAM" id="SSF53850">
    <property type="entry name" value="Periplasmic binding protein-like II"/>
    <property type="match status" value="1"/>
</dbReference>
<dbReference type="RefSeq" id="WP_169699047.1">
    <property type="nucleotide sequence ID" value="NZ_LS974202.1"/>
</dbReference>
<keyword evidence="5" id="KW-1185">Reference proteome</keyword>
<keyword evidence="3" id="KW-0732">Signal</keyword>
<evidence type="ECO:0000256" key="3">
    <source>
        <dbReference type="ARBA" id="ARBA00022729"/>
    </source>
</evidence>
<dbReference type="EMBL" id="LS974202">
    <property type="protein sequence ID" value="SSC12812.1"/>
    <property type="molecule type" value="Genomic_DNA"/>
</dbReference>
<accession>A0A7Z7PP98</accession>
<proteinExistence type="inferred from homology"/>
<protein>
    <submittedName>
        <fullName evidence="4">Extracellular solute-binding protein family 1</fullName>
    </submittedName>
</protein>
<dbReference type="PANTHER" id="PTHR43649:SF34">
    <property type="entry name" value="ABC TRANSPORTER PERIPLASMIC-BINDING PROTEIN YCJN-RELATED"/>
    <property type="match status" value="1"/>
</dbReference>
<reference evidence="4 5" key="1">
    <citation type="submission" date="2017-01" db="EMBL/GenBank/DDBJ databases">
        <authorList>
            <person name="Erauso G."/>
        </authorList>
    </citation>
    <scope>NUCLEOTIDE SEQUENCE [LARGE SCALE GENOMIC DNA]</scope>
    <source>
        <strain evidence="4">MESINF1</strain>
    </source>
</reference>
<dbReference type="InterPro" id="IPR050490">
    <property type="entry name" value="Bact_solute-bd_prot1"/>
</dbReference>
<dbReference type="Gene3D" id="3.40.190.10">
    <property type="entry name" value="Periplasmic binding protein-like II"/>
    <property type="match status" value="1"/>
</dbReference>
<dbReference type="Pfam" id="PF01547">
    <property type="entry name" value="SBP_bac_1"/>
    <property type="match status" value="1"/>
</dbReference>
<dbReference type="InterPro" id="IPR006059">
    <property type="entry name" value="SBP"/>
</dbReference>
<dbReference type="KEGG" id="minf:MESINF_1368"/>
<evidence type="ECO:0000313" key="5">
    <source>
        <dbReference type="Proteomes" id="UP000250796"/>
    </source>
</evidence>
<gene>
    <name evidence="4" type="ORF">MESINF_1368</name>
</gene>
<dbReference type="PANTHER" id="PTHR43649">
    <property type="entry name" value="ARABINOSE-BINDING PROTEIN-RELATED"/>
    <property type="match status" value="1"/>
</dbReference>
<dbReference type="AlphaFoldDB" id="A0A7Z7PP98"/>
<organism evidence="4 5">
    <name type="scientific">Mesotoga infera</name>
    <dbReference type="NCBI Taxonomy" id="1236046"/>
    <lineage>
        <taxon>Bacteria</taxon>
        <taxon>Thermotogati</taxon>
        <taxon>Thermotogota</taxon>
        <taxon>Thermotogae</taxon>
        <taxon>Kosmotogales</taxon>
        <taxon>Kosmotogaceae</taxon>
        <taxon>Mesotoga</taxon>
    </lineage>
</organism>
<comment type="similarity">
    <text evidence="1">Belongs to the bacterial solute-binding protein 1 family.</text>
</comment>